<dbReference type="EMBL" id="JABBXD010000003">
    <property type="protein sequence ID" value="MBD3585600.1"/>
    <property type="molecule type" value="Genomic_DNA"/>
</dbReference>
<evidence type="ECO:0000259" key="6">
    <source>
        <dbReference type="Pfam" id="PF01979"/>
    </source>
</evidence>
<dbReference type="Gene3D" id="3.20.20.140">
    <property type="entry name" value="Metal-dependent hydrolases"/>
    <property type="match status" value="1"/>
</dbReference>
<evidence type="ECO:0000256" key="5">
    <source>
        <dbReference type="PIRNR" id="PIRNR038994"/>
    </source>
</evidence>
<evidence type="ECO:0000256" key="1">
    <source>
        <dbReference type="ARBA" id="ARBA00010716"/>
    </source>
</evidence>
<dbReference type="InterPro" id="IPR003764">
    <property type="entry name" value="GlcNAc_6-P_deAcase"/>
</dbReference>
<evidence type="ECO:0000256" key="3">
    <source>
        <dbReference type="ARBA" id="ARBA00022801"/>
    </source>
</evidence>
<accession>A0ABR8LJU7</accession>
<evidence type="ECO:0000313" key="7">
    <source>
        <dbReference type="EMBL" id="MBD3585600.1"/>
    </source>
</evidence>
<dbReference type="InterPro" id="IPR011059">
    <property type="entry name" value="Metal-dep_hydrolase_composite"/>
</dbReference>
<comment type="similarity">
    <text evidence="1 5">Belongs to the metallo-dependent hydrolases superfamily. NagA family.</text>
</comment>
<dbReference type="Gene3D" id="2.30.40.10">
    <property type="entry name" value="Urease, subunit C, domain 1"/>
    <property type="match status" value="1"/>
</dbReference>
<comment type="catalytic activity">
    <reaction evidence="5">
        <text>N-acetyl-D-glucosamine 6-phosphate + H2O = D-glucosamine 6-phosphate + acetate</text>
        <dbReference type="Rhea" id="RHEA:22936"/>
        <dbReference type="ChEBI" id="CHEBI:15377"/>
        <dbReference type="ChEBI" id="CHEBI:30089"/>
        <dbReference type="ChEBI" id="CHEBI:57513"/>
        <dbReference type="ChEBI" id="CHEBI:58725"/>
        <dbReference type="EC" id="3.5.1.25"/>
    </reaction>
</comment>
<dbReference type="EC" id="3.5.1.25" evidence="5"/>
<sequence length="377" mass="39789">MTDYFADTLFDGHTLLNNVLFSEDKGVITTFTPDTSPATAQHATHLAGLVAPGFVDIQVNGGGGVQFNDKPSAEALHTMVRAHRQFGTTSMLPTIITDDIDIMRRGADAVANVHAADPSGIVGIHFEGPHLSQAKKGMHSDAHLRPLTDAEMTLFCRKDIGQVMVTVAPEAVSCEQINALVSAGVIVSVGHTNATFEQCMAAFEAGATGATHLFNAMSPLTSRAPGVVGAALYHDNVYCGLINDTHHVHPASAALAIRAKGAQKIMLITDAMAPAGSDIDYFVYQGVNVYQRGETLNLEDGTLAGSNLTMSEAVRNTRDVVGVDAWATLQMATSTPSAFLNNPQIGHLNVGAWANFVVLDDNFRLTSVAAACPHIAS</sequence>
<dbReference type="SUPFAM" id="SSF51556">
    <property type="entry name" value="Metallo-dependent hydrolases"/>
    <property type="match status" value="1"/>
</dbReference>
<evidence type="ECO:0000256" key="4">
    <source>
        <dbReference type="ARBA" id="ARBA00023277"/>
    </source>
</evidence>
<keyword evidence="4 5" id="KW-0119">Carbohydrate metabolism</keyword>
<dbReference type="PANTHER" id="PTHR11113:SF14">
    <property type="entry name" value="N-ACETYLGLUCOSAMINE-6-PHOSPHATE DEACETYLASE"/>
    <property type="match status" value="1"/>
</dbReference>
<proteinExistence type="inferred from homology"/>
<dbReference type="PIRSF" id="PIRSF038994">
    <property type="entry name" value="NagA"/>
    <property type="match status" value="1"/>
</dbReference>
<dbReference type="PANTHER" id="PTHR11113">
    <property type="entry name" value="N-ACETYLGLUCOSAMINE-6-PHOSPHATE DEACETYLASE"/>
    <property type="match status" value="1"/>
</dbReference>
<keyword evidence="3 5" id="KW-0378">Hydrolase</keyword>
<dbReference type="RefSeq" id="WP_191023824.1">
    <property type="nucleotide sequence ID" value="NZ_JABBXD010000003.1"/>
</dbReference>
<protein>
    <recommendedName>
        <fullName evidence="5">N-acetylgalactosamine-6-phosphate deacetylase</fullName>
        <ecNumber evidence="5">3.5.1.25</ecNumber>
    </recommendedName>
    <alternativeName>
        <fullName evidence="5">N-acetylglucosamine-6-phosphate deacetylase</fullName>
    </alternativeName>
</protein>
<dbReference type="Proteomes" id="UP000624419">
    <property type="component" value="Unassembled WGS sequence"/>
</dbReference>
<dbReference type="InterPro" id="IPR032466">
    <property type="entry name" value="Metal_Hydrolase"/>
</dbReference>
<dbReference type="GO" id="GO:0008448">
    <property type="term" value="F:N-acetylglucosamine-6-phosphate deacetylase activity"/>
    <property type="evidence" value="ECO:0007669"/>
    <property type="project" value="UniProtKB-EC"/>
</dbReference>
<dbReference type="InterPro" id="IPR006680">
    <property type="entry name" value="Amidohydro-rel"/>
</dbReference>
<feature type="domain" description="Amidohydrolase-related" evidence="6">
    <location>
        <begin position="50"/>
        <end position="361"/>
    </location>
</feature>
<dbReference type="CDD" id="cd00854">
    <property type="entry name" value="NagA"/>
    <property type="match status" value="1"/>
</dbReference>
<gene>
    <name evidence="7" type="primary">nagA</name>
    <name evidence="7" type="ORF">HHX48_07635</name>
</gene>
<keyword evidence="2" id="KW-0479">Metal-binding</keyword>
<reference evidence="7 8" key="1">
    <citation type="submission" date="2020-04" db="EMBL/GenBank/DDBJ databases">
        <title>Salinimonas sp. HHU 13199.</title>
        <authorList>
            <person name="Cui X."/>
            <person name="Zhang D."/>
        </authorList>
    </citation>
    <scope>NUCLEOTIDE SEQUENCE [LARGE SCALE GENOMIC DNA]</scope>
    <source>
        <strain evidence="7 8">HHU 13199</strain>
    </source>
</reference>
<dbReference type="NCBIfam" id="TIGR00221">
    <property type="entry name" value="nagA"/>
    <property type="match status" value="1"/>
</dbReference>
<dbReference type="Pfam" id="PF01979">
    <property type="entry name" value="Amidohydro_1"/>
    <property type="match status" value="1"/>
</dbReference>
<keyword evidence="8" id="KW-1185">Reference proteome</keyword>
<name>A0ABR8LJU7_9ALTE</name>
<evidence type="ECO:0000313" key="8">
    <source>
        <dbReference type="Proteomes" id="UP000624419"/>
    </source>
</evidence>
<organism evidence="7 8">
    <name type="scientific">Salinimonas profundi</name>
    <dbReference type="NCBI Taxonomy" id="2729140"/>
    <lineage>
        <taxon>Bacteria</taxon>
        <taxon>Pseudomonadati</taxon>
        <taxon>Pseudomonadota</taxon>
        <taxon>Gammaproteobacteria</taxon>
        <taxon>Alteromonadales</taxon>
        <taxon>Alteromonadaceae</taxon>
        <taxon>Alteromonas/Salinimonas group</taxon>
        <taxon>Salinimonas</taxon>
    </lineage>
</organism>
<evidence type="ECO:0000256" key="2">
    <source>
        <dbReference type="ARBA" id="ARBA00022723"/>
    </source>
</evidence>
<comment type="caution">
    <text evidence="7">The sequence shown here is derived from an EMBL/GenBank/DDBJ whole genome shotgun (WGS) entry which is preliminary data.</text>
</comment>